<accession>B4LKD6</accession>
<protein>
    <submittedName>
        <fullName evidence="1">Uncharacterized protein</fullName>
    </submittedName>
</protein>
<dbReference type="STRING" id="7244.B4LKD6"/>
<evidence type="ECO:0000313" key="1">
    <source>
        <dbReference type="EMBL" id="EDW61727.2"/>
    </source>
</evidence>
<evidence type="ECO:0000313" key="2">
    <source>
        <dbReference type="Proteomes" id="UP000008792"/>
    </source>
</evidence>
<dbReference type="AlphaFoldDB" id="B4LKD6"/>
<dbReference type="EMBL" id="CH940648">
    <property type="protein sequence ID" value="EDW61727.2"/>
    <property type="molecule type" value="Genomic_DNA"/>
</dbReference>
<dbReference type="InParanoid" id="B4LKD6"/>
<name>B4LKD6_DROVI</name>
<dbReference type="HOGENOM" id="CLU_2870031_0_0_1"/>
<reference evidence="1 2" key="1">
    <citation type="journal article" date="2007" name="Nature">
        <title>Evolution of genes and genomes on the Drosophila phylogeny.</title>
        <authorList>
            <consortium name="Drosophila 12 Genomes Consortium"/>
            <person name="Clark A.G."/>
            <person name="Eisen M.B."/>
            <person name="Smith D.R."/>
            <person name="Bergman C.M."/>
            <person name="Oliver B."/>
            <person name="Markow T.A."/>
            <person name="Kaufman T.C."/>
            <person name="Kellis M."/>
            <person name="Gelbart W."/>
            <person name="Iyer V.N."/>
            <person name="Pollard D.A."/>
            <person name="Sackton T.B."/>
            <person name="Larracuente A.M."/>
            <person name="Singh N.D."/>
            <person name="Abad J.P."/>
            <person name="Abt D.N."/>
            <person name="Adryan B."/>
            <person name="Aguade M."/>
            <person name="Akashi H."/>
            <person name="Anderson W.W."/>
            <person name="Aquadro C.F."/>
            <person name="Ardell D.H."/>
            <person name="Arguello R."/>
            <person name="Artieri C.G."/>
            <person name="Barbash D.A."/>
            <person name="Barker D."/>
            <person name="Barsanti P."/>
            <person name="Batterham P."/>
            <person name="Batzoglou S."/>
            <person name="Begun D."/>
            <person name="Bhutkar A."/>
            <person name="Blanco E."/>
            <person name="Bosak S.A."/>
            <person name="Bradley R.K."/>
            <person name="Brand A.D."/>
            <person name="Brent M.R."/>
            <person name="Brooks A.N."/>
            <person name="Brown R.H."/>
            <person name="Butlin R.K."/>
            <person name="Caggese C."/>
            <person name="Calvi B.R."/>
            <person name="Bernardo de Carvalho A."/>
            <person name="Caspi A."/>
            <person name="Castrezana S."/>
            <person name="Celniker S.E."/>
            <person name="Chang J.L."/>
            <person name="Chapple C."/>
            <person name="Chatterji S."/>
            <person name="Chinwalla A."/>
            <person name="Civetta A."/>
            <person name="Clifton S.W."/>
            <person name="Comeron J.M."/>
            <person name="Costello J.C."/>
            <person name="Coyne J.A."/>
            <person name="Daub J."/>
            <person name="David R.G."/>
            <person name="Delcher A.L."/>
            <person name="Delehaunty K."/>
            <person name="Do C.B."/>
            <person name="Ebling H."/>
            <person name="Edwards K."/>
            <person name="Eickbush T."/>
            <person name="Evans J.D."/>
            <person name="Filipski A."/>
            <person name="Findeiss S."/>
            <person name="Freyhult E."/>
            <person name="Fulton L."/>
            <person name="Fulton R."/>
            <person name="Garcia A.C."/>
            <person name="Gardiner A."/>
            <person name="Garfield D.A."/>
            <person name="Garvin B.E."/>
            <person name="Gibson G."/>
            <person name="Gilbert D."/>
            <person name="Gnerre S."/>
            <person name="Godfrey J."/>
            <person name="Good R."/>
            <person name="Gotea V."/>
            <person name="Gravely B."/>
            <person name="Greenberg A.J."/>
            <person name="Griffiths-Jones S."/>
            <person name="Gross S."/>
            <person name="Guigo R."/>
            <person name="Gustafson E.A."/>
            <person name="Haerty W."/>
            <person name="Hahn M.W."/>
            <person name="Halligan D.L."/>
            <person name="Halpern A.L."/>
            <person name="Halter G.M."/>
            <person name="Han M.V."/>
            <person name="Heger A."/>
            <person name="Hillier L."/>
            <person name="Hinrichs A.S."/>
            <person name="Holmes I."/>
            <person name="Hoskins R.A."/>
            <person name="Hubisz M.J."/>
            <person name="Hultmark D."/>
            <person name="Huntley M.A."/>
            <person name="Jaffe D.B."/>
            <person name="Jagadeeshan S."/>
            <person name="Jeck W.R."/>
            <person name="Johnson J."/>
            <person name="Jones C.D."/>
            <person name="Jordan W.C."/>
            <person name="Karpen G.H."/>
            <person name="Kataoka E."/>
            <person name="Keightley P.D."/>
            <person name="Kheradpour P."/>
            <person name="Kirkness E.F."/>
            <person name="Koerich L.B."/>
            <person name="Kristiansen K."/>
            <person name="Kudrna D."/>
            <person name="Kulathinal R.J."/>
            <person name="Kumar S."/>
            <person name="Kwok R."/>
            <person name="Lander E."/>
            <person name="Langley C.H."/>
            <person name="Lapoint R."/>
            <person name="Lazzaro B.P."/>
            <person name="Lee S.J."/>
            <person name="Levesque L."/>
            <person name="Li R."/>
            <person name="Lin C.F."/>
            <person name="Lin M.F."/>
            <person name="Lindblad-Toh K."/>
            <person name="Llopart A."/>
            <person name="Long M."/>
            <person name="Low L."/>
            <person name="Lozovsky E."/>
            <person name="Lu J."/>
            <person name="Luo M."/>
            <person name="Machado C.A."/>
            <person name="Makalowski W."/>
            <person name="Marzo M."/>
            <person name="Matsuda M."/>
            <person name="Matzkin L."/>
            <person name="McAllister B."/>
            <person name="McBride C.S."/>
            <person name="McKernan B."/>
            <person name="McKernan K."/>
            <person name="Mendez-Lago M."/>
            <person name="Minx P."/>
            <person name="Mollenhauer M.U."/>
            <person name="Montooth K."/>
            <person name="Mount S.M."/>
            <person name="Mu X."/>
            <person name="Myers E."/>
            <person name="Negre B."/>
            <person name="Newfeld S."/>
            <person name="Nielsen R."/>
            <person name="Noor M.A."/>
            <person name="O'Grady P."/>
            <person name="Pachter L."/>
            <person name="Papaceit M."/>
            <person name="Parisi M.J."/>
            <person name="Parisi M."/>
            <person name="Parts L."/>
            <person name="Pedersen J.S."/>
            <person name="Pesole G."/>
            <person name="Phillippy A.M."/>
            <person name="Ponting C.P."/>
            <person name="Pop M."/>
            <person name="Porcelli D."/>
            <person name="Powell J.R."/>
            <person name="Prohaska S."/>
            <person name="Pruitt K."/>
            <person name="Puig M."/>
            <person name="Quesneville H."/>
            <person name="Ram K.R."/>
            <person name="Rand D."/>
            <person name="Rasmussen M.D."/>
            <person name="Reed L.K."/>
            <person name="Reenan R."/>
            <person name="Reily A."/>
            <person name="Remington K.A."/>
            <person name="Rieger T.T."/>
            <person name="Ritchie M.G."/>
            <person name="Robin C."/>
            <person name="Rogers Y.H."/>
            <person name="Rohde C."/>
            <person name="Rozas J."/>
            <person name="Rubenfield M.J."/>
            <person name="Ruiz A."/>
            <person name="Russo S."/>
            <person name="Salzberg S.L."/>
            <person name="Sanchez-Gracia A."/>
            <person name="Saranga D.J."/>
            <person name="Sato H."/>
            <person name="Schaeffer S.W."/>
            <person name="Schatz M.C."/>
            <person name="Schlenke T."/>
            <person name="Schwartz R."/>
            <person name="Segarra C."/>
            <person name="Singh R.S."/>
            <person name="Sirot L."/>
            <person name="Sirota M."/>
            <person name="Sisneros N.B."/>
            <person name="Smith C.D."/>
            <person name="Smith T.F."/>
            <person name="Spieth J."/>
            <person name="Stage D.E."/>
            <person name="Stark A."/>
            <person name="Stephan W."/>
            <person name="Strausberg R.L."/>
            <person name="Strempel S."/>
            <person name="Sturgill D."/>
            <person name="Sutton G."/>
            <person name="Sutton G.G."/>
            <person name="Tao W."/>
            <person name="Teichmann S."/>
            <person name="Tobari Y.N."/>
            <person name="Tomimura Y."/>
            <person name="Tsolas J.M."/>
            <person name="Valente V.L."/>
            <person name="Venter E."/>
            <person name="Venter J.C."/>
            <person name="Vicario S."/>
            <person name="Vieira F.G."/>
            <person name="Vilella A.J."/>
            <person name="Villasante A."/>
            <person name="Walenz B."/>
            <person name="Wang J."/>
            <person name="Wasserman M."/>
            <person name="Watts T."/>
            <person name="Wilson D."/>
            <person name="Wilson R.K."/>
            <person name="Wing R.A."/>
            <person name="Wolfner M.F."/>
            <person name="Wong A."/>
            <person name="Wong G.K."/>
            <person name="Wu C.I."/>
            <person name="Wu G."/>
            <person name="Yamamoto D."/>
            <person name="Yang H.P."/>
            <person name="Yang S.P."/>
            <person name="Yorke J.A."/>
            <person name="Yoshida K."/>
            <person name="Zdobnov E."/>
            <person name="Zhang P."/>
            <person name="Zhang Y."/>
            <person name="Zimin A.V."/>
            <person name="Baldwin J."/>
            <person name="Abdouelleil A."/>
            <person name="Abdulkadir J."/>
            <person name="Abebe A."/>
            <person name="Abera B."/>
            <person name="Abreu J."/>
            <person name="Acer S.C."/>
            <person name="Aftuck L."/>
            <person name="Alexander A."/>
            <person name="An P."/>
            <person name="Anderson E."/>
            <person name="Anderson S."/>
            <person name="Arachi H."/>
            <person name="Azer M."/>
            <person name="Bachantsang P."/>
            <person name="Barry A."/>
            <person name="Bayul T."/>
            <person name="Berlin A."/>
            <person name="Bessette D."/>
            <person name="Bloom T."/>
            <person name="Blye J."/>
            <person name="Boguslavskiy L."/>
            <person name="Bonnet C."/>
            <person name="Boukhgalter B."/>
            <person name="Bourzgui I."/>
            <person name="Brown A."/>
            <person name="Cahill P."/>
            <person name="Channer S."/>
            <person name="Cheshatsang Y."/>
            <person name="Chuda L."/>
            <person name="Citroen M."/>
            <person name="Collymore A."/>
            <person name="Cooke P."/>
            <person name="Costello M."/>
            <person name="D'Aco K."/>
            <person name="Daza R."/>
            <person name="De Haan G."/>
            <person name="DeGray S."/>
            <person name="DeMaso C."/>
            <person name="Dhargay N."/>
            <person name="Dooley K."/>
            <person name="Dooley E."/>
            <person name="Doricent M."/>
            <person name="Dorje P."/>
            <person name="Dorjee K."/>
            <person name="Dupes A."/>
            <person name="Elong R."/>
            <person name="Falk J."/>
            <person name="Farina A."/>
            <person name="Faro S."/>
            <person name="Ferguson D."/>
            <person name="Fisher S."/>
            <person name="Foley C.D."/>
            <person name="Franke A."/>
            <person name="Friedrich D."/>
            <person name="Gadbois L."/>
            <person name="Gearin G."/>
            <person name="Gearin C.R."/>
            <person name="Giannoukos G."/>
            <person name="Goode T."/>
            <person name="Graham J."/>
            <person name="Grandbois E."/>
            <person name="Grewal S."/>
            <person name="Gyaltsen K."/>
            <person name="Hafez N."/>
            <person name="Hagos B."/>
            <person name="Hall J."/>
            <person name="Henson C."/>
            <person name="Hollinger A."/>
            <person name="Honan T."/>
            <person name="Huard M.D."/>
            <person name="Hughes L."/>
            <person name="Hurhula B."/>
            <person name="Husby M.E."/>
            <person name="Kamat A."/>
            <person name="Kanga B."/>
            <person name="Kashin S."/>
            <person name="Khazanovich D."/>
            <person name="Kisner P."/>
            <person name="Lance K."/>
            <person name="Lara M."/>
            <person name="Lee W."/>
            <person name="Lennon N."/>
            <person name="Letendre F."/>
            <person name="LeVine R."/>
            <person name="Lipovsky A."/>
            <person name="Liu X."/>
            <person name="Liu J."/>
            <person name="Liu S."/>
            <person name="Lokyitsang T."/>
            <person name="Lokyitsang Y."/>
            <person name="Lubonja R."/>
            <person name="Lui A."/>
            <person name="MacDonald P."/>
            <person name="Magnisalis V."/>
            <person name="Maru K."/>
            <person name="Matthews C."/>
            <person name="McCusker W."/>
            <person name="McDonough S."/>
            <person name="Mehta T."/>
            <person name="Meldrim J."/>
            <person name="Meneus L."/>
            <person name="Mihai O."/>
            <person name="Mihalev A."/>
            <person name="Mihova T."/>
            <person name="Mittelman R."/>
            <person name="Mlenga V."/>
            <person name="Montmayeur A."/>
            <person name="Mulrain L."/>
            <person name="Navidi A."/>
            <person name="Naylor J."/>
            <person name="Negash T."/>
            <person name="Nguyen T."/>
            <person name="Nguyen N."/>
            <person name="Nicol R."/>
            <person name="Norbu C."/>
            <person name="Norbu N."/>
            <person name="Novod N."/>
            <person name="O'Neill B."/>
            <person name="Osman S."/>
            <person name="Markiewicz E."/>
            <person name="Oyono O.L."/>
            <person name="Patti C."/>
            <person name="Phunkhang P."/>
            <person name="Pierre F."/>
            <person name="Priest M."/>
            <person name="Raghuraman S."/>
            <person name="Rege F."/>
            <person name="Reyes R."/>
            <person name="Rise C."/>
            <person name="Rogov P."/>
            <person name="Ross K."/>
            <person name="Ryan E."/>
            <person name="Settipalli S."/>
            <person name="Shea T."/>
            <person name="Sherpa N."/>
            <person name="Shi L."/>
            <person name="Shih D."/>
            <person name="Sparrow T."/>
            <person name="Spaulding J."/>
            <person name="Stalker J."/>
            <person name="Stange-Thomann N."/>
            <person name="Stavropoulos S."/>
            <person name="Stone C."/>
            <person name="Strader C."/>
            <person name="Tesfaye S."/>
            <person name="Thomson T."/>
            <person name="Thoulutsang Y."/>
            <person name="Thoulutsang D."/>
            <person name="Topham K."/>
            <person name="Topping I."/>
            <person name="Tsamla T."/>
            <person name="Vassiliev H."/>
            <person name="Vo A."/>
            <person name="Wangchuk T."/>
            <person name="Wangdi T."/>
            <person name="Weiand M."/>
            <person name="Wilkinson J."/>
            <person name="Wilson A."/>
            <person name="Yadav S."/>
            <person name="Young G."/>
            <person name="Yu Q."/>
            <person name="Zembek L."/>
            <person name="Zhong D."/>
            <person name="Zimmer A."/>
            <person name="Zwirko Z."/>
            <person name="Jaffe D.B."/>
            <person name="Alvarez P."/>
            <person name="Brockman W."/>
            <person name="Butler J."/>
            <person name="Chin C."/>
            <person name="Gnerre S."/>
            <person name="Grabherr M."/>
            <person name="Kleber M."/>
            <person name="Mauceli E."/>
            <person name="MacCallum I."/>
        </authorList>
    </citation>
    <scope>NUCLEOTIDE SEQUENCE [LARGE SCALE GENOMIC DNA]</scope>
    <source>
        <strain evidence="2">Tucson 15010-1051.87</strain>
    </source>
</reference>
<sequence length="88" mass="10260">MKEMRRSCRPQPSLISRLNCKPCNRVLFFIAGVGSGVYYIRHKEQIAEELRNVEEGSKKKDKGNYFTPNELNDDLIQLKIVQVVTRMM</sequence>
<keyword evidence="2" id="KW-1185">Reference proteome</keyword>
<dbReference type="KEGG" id="dvi:138910837"/>
<proteinExistence type="predicted"/>
<dbReference type="eggNOG" id="ENOG502TBME">
    <property type="taxonomic scope" value="Eukaryota"/>
</dbReference>
<gene>
    <name evidence="1" type="primary">Dvir\GJ20152</name>
    <name evidence="1" type="ORF">Dvir_GJ20152</name>
</gene>
<dbReference type="OrthoDB" id="7862360at2759"/>
<organism evidence="1 2">
    <name type="scientific">Drosophila virilis</name>
    <name type="common">Fruit fly</name>
    <dbReference type="NCBI Taxonomy" id="7244"/>
    <lineage>
        <taxon>Eukaryota</taxon>
        <taxon>Metazoa</taxon>
        <taxon>Ecdysozoa</taxon>
        <taxon>Arthropoda</taxon>
        <taxon>Hexapoda</taxon>
        <taxon>Insecta</taxon>
        <taxon>Pterygota</taxon>
        <taxon>Neoptera</taxon>
        <taxon>Endopterygota</taxon>
        <taxon>Diptera</taxon>
        <taxon>Brachycera</taxon>
        <taxon>Muscomorpha</taxon>
        <taxon>Ephydroidea</taxon>
        <taxon>Drosophilidae</taxon>
        <taxon>Drosophila</taxon>
    </lineage>
</organism>
<dbReference type="Proteomes" id="UP000008792">
    <property type="component" value="Unassembled WGS sequence"/>
</dbReference>